<name>A0A401FVA9_9BACT</name>
<sequence>MRGGVSSCRLKDAFSSSDTPALRKQVHISIGDFHASRRPCVIYTLLGSCVAACLFDPVSRIGGMNHILMPGRADLSRFDMAARYGINAMELLINRIMNLGGDRRNLVAKIFGGAHTLAAIPRENGMGQKNITFLTSFLKNEGIRILSQDTGGTRSRKIFFHTDIGDVFLRRGRVVNHSPLIRTERVMCEQVKTEIGKPGDVTFFNNAGE</sequence>
<evidence type="ECO:0000313" key="5">
    <source>
        <dbReference type="Proteomes" id="UP000288096"/>
    </source>
</evidence>
<dbReference type="HAMAP" id="MF_01440">
    <property type="entry name" value="CheD"/>
    <property type="match status" value="1"/>
</dbReference>
<dbReference type="AlphaFoldDB" id="A0A401FVA9"/>
<dbReference type="InterPro" id="IPR005659">
    <property type="entry name" value="Chemorcpt_Glu_NH3ase_CheD"/>
</dbReference>
<comment type="caution">
    <text evidence="4">The sequence shown here is derived from an EMBL/GenBank/DDBJ whole genome shotgun (WGS) entry which is preliminary data.</text>
</comment>
<dbReference type="CDD" id="cd16352">
    <property type="entry name" value="CheD"/>
    <property type="match status" value="1"/>
</dbReference>
<comment type="similarity">
    <text evidence="3">Belongs to the CheD family.</text>
</comment>
<proteinExistence type="inferred from homology"/>
<evidence type="ECO:0000256" key="3">
    <source>
        <dbReference type="HAMAP-Rule" id="MF_01440"/>
    </source>
</evidence>
<dbReference type="EC" id="3.5.1.44" evidence="3"/>
<dbReference type="GO" id="GO:0006935">
    <property type="term" value="P:chemotaxis"/>
    <property type="evidence" value="ECO:0007669"/>
    <property type="project" value="UniProtKB-UniRule"/>
</dbReference>
<dbReference type="OrthoDB" id="9807202at2"/>
<evidence type="ECO:0000256" key="2">
    <source>
        <dbReference type="ARBA" id="ARBA00022801"/>
    </source>
</evidence>
<keyword evidence="2 3" id="KW-0378">Hydrolase</keyword>
<dbReference type="Pfam" id="PF03975">
    <property type="entry name" value="CheD"/>
    <property type="match status" value="1"/>
</dbReference>
<comment type="catalytic activity">
    <reaction evidence="3">
        <text>L-glutaminyl-[protein] + H2O = L-glutamyl-[protein] + NH4(+)</text>
        <dbReference type="Rhea" id="RHEA:16441"/>
        <dbReference type="Rhea" id="RHEA-COMP:10207"/>
        <dbReference type="Rhea" id="RHEA-COMP:10208"/>
        <dbReference type="ChEBI" id="CHEBI:15377"/>
        <dbReference type="ChEBI" id="CHEBI:28938"/>
        <dbReference type="ChEBI" id="CHEBI:29973"/>
        <dbReference type="ChEBI" id="CHEBI:30011"/>
        <dbReference type="EC" id="3.5.1.44"/>
    </reaction>
</comment>
<dbReference type="GO" id="GO:0050568">
    <property type="term" value="F:protein-glutamine glutaminase activity"/>
    <property type="evidence" value="ECO:0007669"/>
    <property type="project" value="UniProtKB-UniRule"/>
</dbReference>
<accession>A0A401FVA9</accession>
<evidence type="ECO:0000313" key="4">
    <source>
        <dbReference type="EMBL" id="GBC60888.1"/>
    </source>
</evidence>
<dbReference type="SUPFAM" id="SSF64438">
    <property type="entry name" value="CNF1/YfiH-like putative cysteine hydrolases"/>
    <property type="match status" value="1"/>
</dbReference>
<reference evidence="5" key="2">
    <citation type="submission" date="2019-01" db="EMBL/GenBank/DDBJ databases">
        <title>Genome sequence of Desulfonema ishimotonii strain Tokyo 01.</title>
        <authorList>
            <person name="Fukui M."/>
        </authorList>
    </citation>
    <scope>NUCLEOTIDE SEQUENCE [LARGE SCALE GENOMIC DNA]</scope>
    <source>
        <strain evidence="5">Tokyo 01</strain>
    </source>
</reference>
<protein>
    <recommendedName>
        <fullName evidence="3">Probable chemoreceptor glutamine deamidase CheD</fullName>
        <ecNumber evidence="3">3.5.1.44</ecNumber>
    </recommendedName>
</protein>
<dbReference type="Gene3D" id="3.30.1330.200">
    <property type="match status" value="1"/>
</dbReference>
<dbReference type="PANTHER" id="PTHR35147">
    <property type="entry name" value="CHEMORECEPTOR GLUTAMINE DEAMIDASE CHED-RELATED"/>
    <property type="match status" value="1"/>
</dbReference>
<dbReference type="InterPro" id="IPR011324">
    <property type="entry name" value="Cytotoxic_necrot_fac-like_cat"/>
</dbReference>
<dbReference type="EMBL" id="BEXT01000001">
    <property type="protein sequence ID" value="GBC60888.1"/>
    <property type="molecule type" value="Genomic_DNA"/>
</dbReference>
<evidence type="ECO:0000256" key="1">
    <source>
        <dbReference type="ARBA" id="ARBA00022500"/>
    </source>
</evidence>
<dbReference type="Proteomes" id="UP000288096">
    <property type="component" value="Unassembled WGS sequence"/>
</dbReference>
<organism evidence="4 5">
    <name type="scientific">Desulfonema ishimotonii</name>
    <dbReference type="NCBI Taxonomy" id="45657"/>
    <lineage>
        <taxon>Bacteria</taxon>
        <taxon>Pseudomonadati</taxon>
        <taxon>Thermodesulfobacteriota</taxon>
        <taxon>Desulfobacteria</taxon>
        <taxon>Desulfobacterales</taxon>
        <taxon>Desulfococcaceae</taxon>
        <taxon>Desulfonema</taxon>
    </lineage>
</organism>
<gene>
    <name evidence="3" type="primary">cheD</name>
    <name evidence="4" type="ORF">DENIS_1848</name>
</gene>
<dbReference type="PANTHER" id="PTHR35147:SF3">
    <property type="entry name" value="CHEMORECEPTOR GLUTAMINE DEAMIDASE CHED 1-RELATED"/>
    <property type="match status" value="1"/>
</dbReference>
<dbReference type="InterPro" id="IPR038592">
    <property type="entry name" value="CheD-like_sf"/>
</dbReference>
<reference evidence="5" key="1">
    <citation type="submission" date="2017-11" db="EMBL/GenBank/DDBJ databases">
        <authorList>
            <person name="Watanabe M."/>
            <person name="Kojima H."/>
        </authorList>
    </citation>
    <scope>NUCLEOTIDE SEQUENCE [LARGE SCALE GENOMIC DNA]</scope>
    <source>
        <strain evidence="5">Tokyo 01</strain>
    </source>
</reference>
<keyword evidence="5" id="KW-1185">Reference proteome</keyword>
<comment type="function">
    <text evidence="3">Probably deamidates glutamine residues to glutamate on methyl-accepting chemotaxis receptors (MCPs), playing an important role in chemotaxis.</text>
</comment>
<keyword evidence="1 3" id="KW-0145">Chemotaxis</keyword>